<evidence type="ECO:0000313" key="4">
    <source>
        <dbReference type="Proteomes" id="UP000027866"/>
    </source>
</evidence>
<evidence type="ECO:0000313" key="3">
    <source>
        <dbReference type="EMBL" id="KEO92366.1"/>
    </source>
</evidence>
<reference evidence="3 4" key="1">
    <citation type="submission" date="2014-04" db="EMBL/GenBank/DDBJ databases">
        <title>A comprehensive comparison of genomes of Erythrobacter spp. Strains.</title>
        <authorList>
            <person name="Zheng Q."/>
        </authorList>
    </citation>
    <scope>NUCLEOTIDE SEQUENCE [LARGE SCALE GENOMIC DNA]</scope>
    <source>
        <strain evidence="3 4">DSM 8509</strain>
    </source>
</reference>
<accession>A0A074MC39</accession>
<comment type="caution">
    <text evidence="3">The sequence shown here is derived from an EMBL/GenBank/DDBJ whole genome shotgun (WGS) entry which is preliminary data.</text>
</comment>
<evidence type="ECO:0000256" key="2">
    <source>
        <dbReference type="ARBA" id="ARBA00023002"/>
    </source>
</evidence>
<dbReference type="PRINTS" id="PR00080">
    <property type="entry name" value="SDRFAMILY"/>
</dbReference>
<dbReference type="OrthoDB" id="5457012at2"/>
<dbReference type="Proteomes" id="UP000027866">
    <property type="component" value="Unassembled WGS sequence"/>
</dbReference>
<proteinExistence type="inferred from homology"/>
<dbReference type="InterPro" id="IPR002347">
    <property type="entry name" value="SDR_fam"/>
</dbReference>
<dbReference type="EMBL" id="JMIX01000010">
    <property type="protein sequence ID" value="KEO92366.1"/>
    <property type="molecule type" value="Genomic_DNA"/>
</dbReference>
<dbReference type="PATRIC" id="fig|39960.10.peg.603"/>
<protein>
    <submittedName>
        <fullName evidence="3">Uncharacterized protein</fullName>
    </submittedName>
</protein>
<dbReference type="PANTHER" id="PTHR24321:SF15">
    <property type="entry name" value="OXIDOREDUCTASE UCPA"/>
    <property type="match status" value="1"/>
</dbReference>
<dbReference type="FunFam" id="3.40.50.720:FF:000084">
    <property type="entry name" value="Short-chain dehydrogenase reductase"/>
    <property type="match status" value="1"/>
</dbReference>
<organism evidence="3 4">
    <name type="scientific">Erythrobacter litoralis</name>
    <dbReference type="NCBI Taxonomy" id="39960"/>
    <lineage>
        <taxon>Bacteria</taxon>
        <taxon>Pseudomonadati</taxon>
        <taxon>Pseudomonadota</taxon>
        <taxon>Alphaproteobacteria</taxon>
        <taxon>Sphingomonadales</taxon>
        <taxon>Erythrobacteraceae</taxon>
        <taxon>Erythrobacter/Porphyrobacter group</taxon>
        <taxon>Erythrobacter</taxon>
    </lineage>
</organism>
<keyword evidence="4" id="KW-1185">Reference proteome</keyword>
<dbReference type="InterPro" id="IPR036291">
    <property type="entry name" value="NAD(P)-bd_dom_sf"/>
</dbReference>
<dbReference type="GO" id="GO:0016491">
    <property type="term" value="F:oxidoreductase activity"/>
    <property type="evidence" value="ECO:0007669"/>
    <property type="project" value="UniProtKB-KW"/>
</dbReference>
<dbReference type="AlphaFoldDB" id="A0A074MC39"/>
<keyword evidence="2" id="KW-0560">Oxidoreductase</keyword>
<evidence type="ECO:0000256" key="1">
    <source>
        <dbReference type="ARBA" id="ARBA00006484"/>
    </source>
</evidence>
<dbReference type="PANTHER" id="PTHR24321">
    <property type="entry name" value="DEHYDROGENASES, SHORT CHAIN"/>
    <property type="match status" value="1"/>
</dbReference>
<dbReference type="SUPFAM" id="SSF51735">
    <property type="entry name" value="NAD(P)-binding Rossmann-fold domains"/>
    <property type="match status" value="1"/>
</dbReference>
<name>A0A074MC39_9SPHN</name>
<dbReference type="RefSeq" id="WP_034905472.1">
    <property type="nucleotide sequence ID" value="NZ_CP017057.1"/>
</dbReference>
<dbReference type="Gene3D" id="3.40.50.720">
    <property type="entry name" value="NAD(P)-binding Rossmann-like Domain"/>
    <property type="match status" value="1"/>
</dbReference>
<comment type="similarity">
    <text evidence="1">Belongs to the short-chain dehydrogenases/reductases (SDR) family.</text>
</comment>
<gene>
    <name evidence="3" type="ORF">EH32_01080</name>
</gene>
<dbReference type="KEGG" id="elq:Ga0102493_111523"/>
<dbReference type="PRINTS" id="PR00081">
    <property type="entry name" value="GDHRDH"/>
</dbReference>
<dbReference type="Pfam" id="PF13561">
    <property type="entry name" value="adh_short_C2"/>
    <property type="match status" value="1"/>
</dbReference>
<sequence>MKLAGRTALVTGAAGGIGAAVARLFVAEGAQVICADVSRDAVFALAGELGESAGAALLDVGERTDWDRVAEAIERRHGRLDVLVNNAGISGLGDIDHIDTEFWERFQRINADSIFHSVQAMAPLLRASGHATIVNVGSLLALRPSAALPAYSAAKASLRAQTKAYALHFAEKGEYVRVNAVHPGSTLTPMMEANLGASEGERAANYARRVAVHPLGAATGRIVLPEDVAKAVLFLSCEDSAFITGIDLPVDGGASIAG</sequence>